<dbReference type="eggNOG" id="COG5611">
    <property type="taxonomic scope" value="Bacteria"/>
</dbReference>
<dbReference type="Proteomes" id="UP000006852">
    <property type="component" value="Chromosome"/>
</dbReference>
<evidence type="ECO:0000259" key="1">
    <source>
        <dbReference type="Pfam" id="PF01850"/>
    </source>
</evidence>
<dbReference type="GeneID" id="302998924"/>
<keyword evidence="3" id="KW-1185">Reference proteome</keyword>
<dbReference type="InterPro" id="IPR029060">
    <property type="entry name" value="PIN-like_dom_sf"/>
</dbReference>
<dbReference type="InterPro" id="IPR002716">
    <property type="entry name" value="PIN_dom"/>
</dbReference>
<sequence length="118" mass="13508">MTLIDTNVILRYLLDDIPEQADKAESVIKQGSFTLPEIIAEVVYVLTKLYKVPRNEIKSIVVPVFNEVEIQNKEIIVNALSIFSETSFDFVDCIIISRKKLLNETIFTFDKKLSAKLK</sequence>
<organism evidence="2 3">
    <name type="scientific">Treponema succinifaciens (strain ATCC 33096 / DSM 2489 / 6091)</name>
    <dbReference type="NCBI Taxonomy" id="869209"/>
    <lineage>
        <taxon>Bacteria</taxon>
        <taxon>Pseudomonadati</taxon>
        <taxon>Spirochaetota</taxon>
        <taxon>Spirochaetia</taxon>
        <taxon>Spirochaetales</taxon>
        <taxon>Treponemataceae</taxon>
        <taxon>Treponema</taxon>
    </lineage>
</organism>
<dbReference type="PANTHER" id="PTHR39664:SF2">
    <property type="entry name" value="NUCLEIC ACID-BINDING PROTEIN, CONTAINING PIN DOMAIN-RELATED"/>
    <property type="match status" value="1"/>
</dbReference>
<reference evidence="2 3" key="1">
    <citation type="journal article" date="2011" name="Stand. Genomic Sci.">
        <title>Complete genome sequence of Treponema succinifaciens type strain (6091).</title>
        <authorList>
            <person name="Han C."/>
            <person name="Gronow S."/>
            <person name="Teshima H."/>
            <person name="Lapidus A."/>
            <person name="Nolan M."/>
            <person name="Lucas S."/>
            <person name="Hammon N."/>
            <person name="Deshpande S."/>
            <person name="Cheng J.F."/>
            <person name="Zeytun A."/>
            <person name="Tapia R."/>
            <person name="Goodwin L."/>
            <person name="Pitluck S."/>
            <person name="Liolios K."/>
            <person name="Pagani I."/>
            <person name="Ivanova N."/>
            <person name="Mavromatis K."/>
            <person name="Mikhailova N."/>
            <person name="Huntemann M."/>
            <person name="Pati A."/>
            <person name="Chen A."/>
            <person name="Palaniappan K."/>
            <person name="Land M."/>
            <person name="Hauser L."/>
            <person name="Brambilla E.M."/>
            <person name="Rohde M."/>
            <person name="Goker M."/>
            <person name="Woyke T."/>
            <person name="Bristow J."/>
            <person name="Eisen J.A."/>
            <person name="Markowitz V."/>
            <person name="Hugenholtz P."/>
            <person name="Kyrpides N.C."/>
            <person name="Klenk H.P."/>
            <person name="Detter J.C."/>
        </authorList>
    </citation>
    <scope>NUCLEOTIDE SEQUENCE [LARGE SCALE GENOMIC DNA]</scope>
    <source>
        <strain evidence="3">ATCC 33096 / DSM 2489 / 6091</strain>
    </source>
</reference>
<evidence type="ECO:0000313" key="3">
    <source>
        <dbReference type="Proteomes" id="UP000006852"/>
    </source>
</evidence>
<dbReference type="OrthoDB" id="9789052at2"/>
<dbReference type="KEGG" id="tsu:Tresu_1782"/>
<dbReference type="HOGENOM" id="CLU_121449_1_1_12"/>
<gene>
    <name evidence="2" type="ordered locus">Tresu_1782</name>
</gene>
<accession>F2NT82</accession>
<protein>
    <submittedName>
        <fullName evidence="2">PilT protein domain protein</fullName>
    </submittedName>
</protein>
<feature type="domain" description="PIN" evidence="1">
    <location>
        <begin position="3"/>
        <end position="114"/>
    </location>
</feature>
<dbReference type="Pfam" id="PF01850">
    <property type="entry name" value="PIN"/>
    <property type="match status" value="1"/>
</dbReference>
<dbReference type="EMBL" id="CP002631">
    <property type="protein sequence ID" value="AEB14673.1"/>
    <property type="molecule type" value="Genomic_DNA"/>
</dbReference>
<reference evidence="3" key="2">
    <citation type="submission" date="2011-04" db="EMBL/GenBank/DDBJ databases">
        <title>The complete genome of chromosome of Treponema succinifaciens DSM 2489.</title>
        <authorList>
            <person name="Lucas S."/>
            <person name="Copeland A."/>
            <person name="Lapidus A."/>
            <person name="Bruce D."/>
            <person name="Goodwin L."/>
            <person name="Pitluck S."/>
            <person name="Peters L."/>
            <person name="Kyrpides N."/>
            <person name="Mavromatis K."/>
            <person name="Ivanova N."/>
            <person name="Ovchinnikova G."/>
            <person name="Teshima H."/>
            <person name="Detter J.C."/>
            <person name="Tapia R."/>
            <person name="Han C."/>
            <person name="Land M."/>
            <person name="Hauser L."/>
            <person name="Markowitz V."/>
            <person name="Cheng J.-F."/>
            <person name="Hugenholtz P."/>
            <person name="Woyke T."/>
            <person name="Wu D."/>
            <person name="Gronow S."/>
            <person name="Wellnitz S."/>
            <person name="Brambilla E."/>
            <person name="Klenk H.-P."/>
            <person name="Eisen J.A."/>
        </authorList>
    </citation>
    <scope>NUCLEOTIDE SEQUENCE [LARGE SCALE GENOMIC DNA]</scope>
    <source>
        <strain evidence="3">ATCC 33096 / DSM 2489 / 6091</strain>
    </source>
</reference>
<evidence type="ECO:0000313" key="2">
    <source>
        <dbReference type="EMBL" id="AEB14673.1"/>
    </source>
</evidence>
<dbReference type="AlphaFoldDB" id="F2NT82"/>
<dbReference type="STRING" id="869209.Tresu_1782"/>
<proteinExistence type="predicted"/>
<dbReference type="RefSeq" id="WP_013701954.1">
    <property type="nucleotide sequence ID" value="NC_015385.1"/>
</dbReference>
<name>F2NT82_TRES6</name>
<dbReference type="PANTHER" id="PTHR39664">
    <property type="match status" value="1"/>
</dbReference>
<dbReference type="Gene3D" id="3.40.50.1010">
    <property type="entry name" value="5'-nuclease"/>
    <property type="match status" value="1"/>
</dbReference>
<dbReference type="SUPFAM" id="SSF88723">
    <property type="entry name" value="PIN domain-like"/>
    <property type="match status" value="1"/>
</dbReference>